<dbReference type="OrthoDB" id="9784785at2"/>
<organism evidence="3 4">
    <name type="scientific">Mesorhizobium ciceri biovar biserrulae (strain HAMBI 2942 / LMG 23838 / WSM1271)</name>
    <dbReference type="NCBI Taxonomy" id="765698"/>
    <lineage>
        <taxon>Bacteria</taxon>
        <taxon>Pseudomonadati</taxon>
        <taxon>Pseudomonadota</taxon>
        <taxon>Alphaproteobacteria</taxon>
        <taxon>Hyphomicrobiales</taxon>
        <taxon>Phyllobacteriaceae</taxon>
        <taxon>Mesorhizobium</taxon>
    </lineage>
</organism>
<dbReference type="HOGENOM" id="CLU_057831_1_0_5"/>
<dbReference type="Proteomes" id="UP000007471">
    <property type="component" value="Chromosome"/>
</dbReference>
<dbReference type="Pfam" id="PF04337">
    <property type="entry name" value="DUF480"/>
    <property type="match status" value="1"/>
</dbReference>
<dbReference type="InterPro" id="IPR036388">
    <property type="entry name" value="WH-like_DNA-bd_sf"/>
</dbReference>
<evidence type="ECO:0000256" key="2">
    <source>
        <dbReference type="SAM" id="Coils"/>
    </source>
</evidence>
<sequence length="219" mass="24154">MVAGESNPMSDDLPILSPVEARILGCLIEKKELTPDVYPLTLNAALAAANQKTAREPVMALEQSEVHRGLKLLEQKGLVRQMFGSRVERYEHQMAQRFSLTTPQTALIGLLLLRGPQTAHELSARTERMARFSSIEDLRAELDMLIGRRPPLIQEIPRGPGQREERYVHLLSGTPQIAPIAMQAASAASSASGLEERVSALEEEIAMLRARIDALTGER</sequence>
<comment type="similarity">
    <text evidence="1">Belongs to the UPF0502 family.</text>
</comment>
<evidence type="ECO:0000256" key="1">
    <source>
        <dbReference type="HAMAP-Rule" id="MF_01584"/>
    </source>
</evidence>
<dbReference type="STRING" id="765698.Mesci_1019"/>
<dbReference type="PANTHER" id="PTHR38768">
    <property type="entry name" value="UPF0502 PROTEIN YCEH"/>
    <property type="match status" value="1"/>
</dbReference>
<reference evidence="4" key="1">
    <citation type="submission" date="2011-01" db="EMBL/GenBank/DDBJ databases">
        <title>Complete sequence of chromosome of Mesorhizobium ciceri bv. biserrulae WSM1271.</title>
        <authorList>
            <person name="Lucas S."/>
            <person name="Copeland A."/>
            <person name="Lapidus A."/>
            <person name="Cheng J.-F."/>
            <person name="Goodwin L."/>
            <person name="Pitluck S."/>
            <person name="Teshima H."/>
            <person name="Detter J.C."/>
            <person name="Han C."/>
            <person name="Tapia R."/>
            <person name="Land M."/>
            <person name="Hauser L."/>
            <person name="Kyrpides N."/>
            <person name="Ivanova N."/>
            <person name="Nandasena K."/>
            <person name="Reeve W.G."/>
            <person name="Howieson J.G."/>
            <person name="O'Hara G."/>
            <person name="Tiwari R.P."/>
            <person name="Woyke T."/>
        </authorList>
    </citation>
    <scope>NUCLEOTIDE SEQUENCE [LARGE SCALE GENOMIC DNA]</scope>
    <source>
        <strain evidence="4">HAMBI 2942 / LMG 23838 / WSM1271</strain>
    </source>
</reference>
<dbReference type="HAMAP" id="MF_01584">
    <property type="entry name" value="UPF0502"/>
    <property type="match status" value="1"/>
</dbReference>
<accession>E8TIY7</accession>
<keyword evidence="2" id="KW-0175">Coiled coil</keyword>
<dbReference type="SUPFAM" id="SSF46785">
    <property type="entry name" value="Winged helix' DNA-binding domain"/>
    <property type="match status" value="2"/>
</dbReference>
<dbReference type="InterPro" id="IPR007432">
    <property type="entry name" value="DUF480"/>
</dbReference>
<dbReference type="Gene3D" id="1.10.10.10">
    <property type="entry name" value="Winged helix-like DNA-binding domain superfamily/Winged helix DNA-binding domain"/>
    <property type="match status" value="2"/>
</dbReference>
<proteinExistence type="inferred from homology"/>
<evidence type="ECO:0000313" key="4">
    <source>
        <dbReference type="Proteomes" id="UP000007471"/>
    </source>
</evidence>
<dbReference type="AlphaFoldDB" id="E8TIY7"/>
<feature type="coiled-coil region" evidence="2">
    <location>
        <begin position="184"/>
        <end position="218"/>
    </location>
</feature>
<name>E8TIY7_MESCW</name>
<protein>
    <submittedName>
        <fullName evidence="3">Uncharacterized protein</fullName>
    </submittedName>
</protein>
<gene>
    <name evidence="3" type="ordered locus">Mesci_1019</name>
</gene>
<evidence type="ECO:0000313" key="3">
    <source>
        <dbReference type="EMBL" id="ADV10183.1"/>
    </source>
</evidence>
<dbReference type="eggNOG" id="COG3132">
    <property type="taxonomic scope" value="Bacteria"/>
</dbReference>
<dbReference type="EMBL" id="CP002447">
    <property type="protein sequence ID" value="ADV10183.1"/>
    <property type="molecule type" value="Genomic_DNA"/>
</dbReference>
<dbReference type="KEGG" id="mci:Mesci_1019"/>
<dbReference type="PATRIC" id="fig|765698.3.peg.1450"/>
<dbReference type="InterPro" id="IPR036390">
    <property type="entry name" value="WH_DNA-bd_sf"/>
</dbReference>
<dbReference type="PANTHER" id="PTHR38768:SF1">
    <property type="entry name" value="UPF0502 PROTEIN YCEH"/>
    <property type="match status" value="1"/>
</dbReference>